<keyword evidence="3" id="KW-0812">Transmembrane</keyword>
<proteinExistence type="predicted"/>
<dbReference type="PROSITE" id="PS50853">
    <property type="entry name" value="FN3"/>
    <property type="match status" value="1"/>
</dbReference>
<keyword evidence="1" id="KW-0393">Immunoglobulin domain</keyword>
<dbReference type="SUPFAM" id="SSF48726">
    <property type="entry name" value="Immunoglobulin"/>
    <property type="match status" value="3"/>
</dbReference>
<dbReference type="GO" id="GO:0007156">
    <property type="term" value="P:homophilic cell adhesion via plasma membrane adhesion molecules"/>
    <property type="evidence" value="ECO:0007669"/>
    <property type="project" value="TreeGrafter"/>
</dbReference>
<dbReference type="Pfam" id="PF00041">
    <property type="entry name" value="fn3"/>
    <property type="match status" value="1"/>
</dbReference>
<keyword evidence="3" id="KW-1133">Transmembrane helix</keyword>
<dbReference type="SMART" id="SM00408">
    <property type="entry name" value="IGc2"/>
    <property type="match status" value="2"/>
</dbReference>
<dbReference type="GO" id="GO:0005886">
    <property type="term" value="C:plasma membrane"/>
    <property type="evidence" value="ECO:0007669"/>
    <property type="project" value="TreeGrafter"/>
</dbReference>
<gene>
    <name evidence="6" type="ORF">TTRE_0000478401</name>
</gene>
<reference evidence="6" key="2">
    <citation type="submission" date="2014-03" db="EMBL/GenBank/DDBJ databases">
        <title>The whipworm genome and dual-species transcriptomics of an intimate host-pathogen interaction.</title>
        <authorList>
            <person name="Foth B.J."/>
            <person name="Tsai I.J."/>
            <person name="Reid A.J."/>
            <person name="Bancroft A.J."/>
            <person name="Nichol S."/>
            <person name="Tracey A."/>
            <person name="Holroyd N."/>
            <person name="Cotton J.A."/>
            <person name="Stanley E.J."/>
            <person name="Zarowiecki M."/>
            <person name="Liu J.Z."/>
            <person name="Huckvale T."/>
            <person name="Cooper P.J."/>
            <person name="Grencis R.K."/>
            <person name="Berriman M."/>
        </authorList>
    </citation>
    <scope>NUCLEOTIDE SEQUENCE [LARGE SCALE GENOMIC DNA]</scope>
</reference>
<dbReference type="InterPro" id="IPR003599">
    <property type="entry name" value="Ig_sub"/>
</dbReference>
<dbReference type="InterPro" id="IPR007110">
    <property type="entry name" value="Ig-like_dom"/>
</dbReference>
<dbReference type="SUPFAM" id="SSF49265">
    <property type="entry name" value="Fibronectin type III"/>
    <property type="match status" value="1"/>
</dbReference>
<dbReference type="InterPro" id="IPR036179">
    <property type="entry name" value="Ig-like_dom_sf"/>
</dbReference>
<dbReference type="Gene3D" id="2.60.40.10">
    <property type="entry name" value="Immunoglobulins"/>
    <property type="match status" value="4"/>
</dbReference>
<dbReference type="GO" id="GO:0030424">
    <property type="term" value="C:axon"/>
    <property type="evidence" value="ECO:0007669"/>
    <property type="project" value="TreeGrafter"/>
</dbReference>
<dbReference type="OrthoDB" id="6159398at2759"/>
<feature type="region of interest" description="Disordered" evidence="2">
    <location>
        <begin position="1"/>
        <end position="29"/>
    </location>
</feature>
<evidence type="ECO:0000256" key="2">
    <source>
        <dbReference type="SAM" id="MobiDB-lite"/>
    </source>
</evidence>
<feature type="transmembrane region" description="Helical" evidence="3">
    <location>
        <begin position="603"/>
        <end position="621"/>
    </location>
</feature>
<dbReference type="InterPro" id="IPR003598">
    <property type="entry name" value="Ig_sub2"/>
</dbReference>
<feature type="domain" description="Fibronectin type-III" evidence="5">
    <location>
        <begin position="474"/>
        <end position="578"/>
    </location>
</feature>
<evidence type="ECO:0000256" key="1">
    <source>
        <dbReference type="ARBA" id="ARBA00023319"/>
    </source>
</evidence>
<dbReference type="CDD" id="cd00096">
    <property type="entry name" value="Ig"/>
    <property type="match status" value="1"/>
</dbReference>
<dbReference type="GO" id="GO:0050808">
    <property type="term" value="P:synapse organization"/>
    <property type="evidence" value="ECO:0007669"/>
    <property type="project" value="TreeGrafter"/>
</dbReference>
<dbReference type="InterPro" id="IPR003961">
    <property type="entry name" value="FN3_dom"/>
</dbReference>
<evidence type="ECO:0000313" key="7">
    <source>
        <dbReference type="Proteomes" id="UP000030665"/>
    </source>
</evidence>
<evidence type="ECO:0000313" key="6">
    <source>
        <dbReference type="EMBL" id="CDW56504.1"/>
    </source>
</evidence>
<dbReference type="STRING" id="36087.A0A077Z9P5"/>
<reference evidence="6" key="1">
    <citation type="submission" date="2014-01" db="EMBL/GenBank/DDBJ databases">
        <authorList>
            <person name="Aslett M."/>
        </authorList>
    </citation>
    <scope>NUCLEOTIDE SEQUENCE</scope>
</reference>
<keyword evidence="3" id="KW-0472">Membrane</keyword>
<dbReference type="InterPro" id="IPR050958">
    <property type="entry name" value="Cell_Adh-Cytoskel_Orgn"/>
</dbReference>
<feature type="domain" description="Ig-like" evidence="4">
    <location>
        <begin position="279"/>
        <end position="361"/>
    </location>
</feature>
<dbReference type="SMART" id="SM00060">
    <property type="entry name" value="FN3"/>
    <property type="match status" value="1"/>
</dbReference>
<evidence type="ECO:0000259" key="5">
    <source>
        <dbReference type="PROSITE" id="PS50853"/>
    </source>
</evidence>
<organism evidence="6 7">
    <name type="scientific">Trichuris trichiura</name>
    <name type="common">Whipworm</name>
    <name type="synonym">Trichocephalus trichiurus</name>
    <dbReference type="NCBI Taxonomy" id="36087"/>
    <lineage>
        <taxon>Eukaryota</taxon>
        <taxon>Metazoa</taxon>
        <taxon>Ecdysozoa</taxon>
        <taxon>Nematoda</taxon>
        <taxon>Enoplea</taxon>
        <taxon>Dorylaimia</taxon>
        <taxon>Trichinellida</taxon>
        <taxon>Trichuridae</taxon>
        <taxon>Trichuris</taxon>
    </lineage>
</organism>
<dbReference type="CDD" id="cd00063">
    <property type="entry name" value="FN3"/>
    <property type="match status" value="1"/>
</dbReference>
<dbReference type="SMART" id="SM00409">
    <property type="entry name" value="IG"/>
    <property type="match status" value="3"/>
</dbReference>
<evidence type="ECO:0000256" key="3">
    <source>
        <dbReference type="SAM" id="Phobius"/>
    </source>
</evidence>
<accession>A0A077Z9P5</accession>
<dbReference type="GO" id="GO:0043025">
    <property type="term" value="C:neuronal cell body"/>
    <property type="evidence" value="ECO:0007669"/>
    <property type="project" value="TreeGrafter"/>
</dbReference>
<dbReference type="Proteomes" id="UP000030665">
    <property type="component" value="Unassembled WGS sequence"/>
</dbReference>
<dbReference type="PROSITE" id="PS50835">
    <property type="entry name" value="IG_LIKE"/>
    <property type="match status" value="3"/>
</dbReference>
<dbReference type="EMBL" id="HG806047">
    <property type="protein sequence ID" value="CDW56504.1"/>
    <property type="molecule type" value="Genomic_DNA"/>
</dbReference>
<feature type="domain" description="Ig-like" evidence="4">
    <location>
        <begin position="370"/>
        <end position="469"/>
    </location>
</feature>
<protein>
    <submittedName>
        <fullName evidence="6">Ig 3 and I-set and V-set and fn3 domain containin g protein</fullName>
    </submittedName>
</protein>
<keyword evidence="7" id="KW-1185">Reference proteome</keyword>
<dbReference type="PANTHER" id="PTHR45080">
    <property type="entry name" value="CONTACTIN 5"/>
    <property type="match status" value="1"/>
</dbReference>
<sequence length="624" mass="69679">MEDDKATARVSRACSSFRSDESGNKKTQGAKLRSFEHPGFATTLGRRWGRIDQFHGRQTDRIVVRIRVVTRLRAVPDRSVIYGLWCIALEVRAIVTEKMRYCLPQTTIRCTSKAVQSSLTCSDDIVVPRVAVCCCPGLCHVGFVKYLHFWKDHWLRPPPVKDCPALVAADAFSSGQTEPHKVKNGDNISLTCGLRFSSTDNRVWKKIDLQREITDLLFLDKSSMTGDERFTVTEEGSDDAISTTLHITKVRPYDVLIYQCGSYSTDVWENHTIEVLESPSVQIVPDSVDYIVSVGDNVSLQCSGTGVPPPHISWRRKELKLPDGRDVHMGSTLSFANASLAQIGTYQCIGENGIDPPAVASINVILKYRPIVRTVNSFVPVSVGQTVAINCTYSANPHPQVAWSFNGYNIDFNQEKIKNRMKVVTGIEPTSKENVTILQIHKVILDDFGNYTCQAYNRLGFGEQVILLTGRPGKPYGLTIRPDIRRPGDIDLTWTLISIEKLTGYRIFIKSDDGEHSEVVQVPFEETTSVSMGDSMWKCNCKLNSLQSDKKYTIEVQARNDYGWGLTSSPVYLRMDATSQQKPVETLNDSPGQSSALLLNQPMLAFIMICASANFVALGWLNMR</sequence>
<dbReference type="GO" id="GO:0008046">
    <property type="term" value="F:axon guidance receptor activity"/>
    <property type="evidence" value="ECO:0007669"/>
    <property type="project" value="TreeGrafter"/>
</dbReference>
<name>A0A077Z9P5_TRITR</name>
<dbReference type="PANTHER" id="PTHR45080:SF33">
    <property type="entry name" value="IG-LIKE DOMAIN-CONTAINING PROTEIN"/>
    <property type="match status" value="1"/>
</dbReference>
<feature type="domain" description="Ig-like" evidence="4">
    <location>
        <begin position="164"/>
        <end position="260"/>
    </location>
</feature>
<dbReference type="InterPro" id="IPR036116">
    <property type="entry name" value="FN3_sf"/>
</dbReference>
<dbReference type="Pfam" id="PF13927">
    <property type="entry name" value="Ig_3"/>
    <property type="match status" value="2"/>
</dbReference>
<dbReference type="InterPro" id="IPR013783">
    <property type="entry name" value="Ig-like_fold"/>
</dbReference>
<evidence type="ECO:0000259" key="4">
    <source>
        <dbReference type="PROSITE" id="PS50835"/>
    </source>
</evidence>
<dbReference type="AlphaFoldDB" id="A0A077Z9P5"/>